<dbReference type="GO" id="GO:0008270">
    <property type="term" value="F:zinc ion binding"/>
    <property type="evidence" value="ECO:0007669"/>
    <property type="project" value="UniProtKB-KW"/>
</dbReference>
<dbReference type="InterPro" id="IPR007526">
    <property type="entry name" value="SWIRM"/>
</dbReference>
<dbReference type="Pfam" id="PF16495">
    <property type="entry name" value="SWIRM-assoc_1"/>
    <property type="match status" value="1"/>
</dbReference>
<keyword evidence="10" id="KW-0472">Membrane</keyword>
<dbReference type="InterPro" id="IPR001005">
    <property type="entry name" value="SANT/Myb"/>
</dbReference>
<dbReference type="Gene3D" id="1.10.10.60">
    <property type="entry name" value="Homeodomain-like"/>
    <property type="match status" value="1"/>
</dbReference>
<evidence type="ECO:0000313" key="15">
    <source>
        <dbReference type="EMBL" id="MQL72781.1"/>
    </source>
</evidence>
<feature type="compositionally biased region" description="Polar residues" evidence="9">
    <location>
        <begin position="767"/>
        <end position="782"/>
    </location>
</feature>
<evidence type="ECO:0000256" key="6">
    <source>
        <dbReference type="ARBA" id="ARBA00023163"/>
    </source>
</evidence>
<dbReference type="Pfam" id="PF04433">
    <property type="entry name" value="SWIRM"/>
    <property type="match status" value="1"/>
</dbReference>
<dbReference type="PROSITE" id="PS50090">
    <property type="entry name" value="MYB_LIKE"/>
    <property type="match status" value="1"/>
</dbReference>
<keyword evidence="2 8" id="KW-0863">Zinc-finger</keyword>
<dbReference type="Pfam" id="PF00249">
    <property type="entry name" value="Myb_DNA-binding"/>
    <property type="match status" value="1"/>
</dbReference>
<keyword evidence="10" id="KW-0812">Transmembrane</keyword>
<keyword evidence="5" id="KW-0238">DNA-binding</keyword>
<sequence>MSPAASPSFPASDSRLKWKKRKRESNPGVGSSGGGKKQKQPPVAKQDDEDDDEEEEEEATGAGAAGAAPEEDEEDRDLAANANGGDPVVDLREGEVLVESGQRISDFPVVVRHAVNRPHPSVLAIVAAERAAAAGGAPSRPPFLLENISHGQLQVLSGVLPDNPALNAQLEPDKPPAYVCSPPALMEGKGVVKQFGEARVLVVPVHADWFSPNTVHRLERQVVPHFFSGRSNEHTPERYMSLRNRIIARYLENPAKRLQFADCQGFVPGTGGELYELSRIVRFLDHWGIINYLAATAHRGAKIGDSIVREEASGELHVHTAALRSIESLVQFERPRSSYSPEDISVLCSSMRSTGSSAEVPDLDSRIRERLSEHACSYCSCPLPQMHYQSQKEADIMLCSECFHEGRFIAGHSSVDFLWVESAKDLVDLDGDSWTDQETLLLLEALEVFNDNWNEIAEHVGTKSKAQCILHFIRLPMEDGLLENIELPCKTASSDTSKGKCNGVPNSNGNGYNSGVCLPDFSSSNRLPFANSGNPLMSLVRLYSLCIPSVSKICFEADGDPWYFYFHLLIALMAPLVAFLAAAVGPRVAATCASASLSMLTKEDTRSDRAHSETAHSEGGPRSEQANPVQREDSREGQGVQVTKDGASALSLERVKAAAMVGLSAAAMKAKLFADQEEREVQRLVVTVVHHQVNILKRLELKLKQFAEVETLLMKECEQVDRTRQRLSAERVRLSSTRFGQSGTVAPDVAITSVSTSNIRPPVMSSPIGQTSTPSGYGSNSQGHPHMPFMPRQTMFPFAPRLPLSAIHPGSSSTTNMMLSSGMTNAPSNPHPLLRPMSGNNTNIG</sequence>
<dbReference type="EMBL" id="NMUH01000142">
    <property type="protein sequence ID" value="MQL72781.1"/>
    <property type="molecule type" value="Genomic_DNA"/>
</dbReference>
<evidence type="ECO:0000256" key="9">
    <source>
        <dbReference type="SAM" id="MobiDB-lite"/>
    </source>
</evidence>
<feature type="domain" description="Myb-like" evidence="11">
    <location>
        <begin position="433"/>
        <end position="476"/>
    </location>
</feature>
<dbReference type="GO" id="GO:0005634">
    <property type="term" value="C:nucleus"/>
    <property type="evidence" value="ECO:0007669"/>
    <property type="project" value="UniProtKB-ARBA"/>
</dbReference>
<evidence type="ECO:0000256" key="2">
    <source>
        <dbReference type="ARBA" id="ARBA00022771"/>
    </source>
</evidence>
<dbReference type="Gene3D" id="1.10.10.10">
    <property type="entry name" value="Winged helix-like DNA-binding domain superfamily/Winged helix DNA-binding domain"/>
    <property type="match status" value="1"/>
</dbReference>
<dbReference type="PROSITE" id="PS50934">
    <property type="entry name" value="SWIRM"/>
    <property type="match status" value="1"/>
</dbReference>
<evidence type="ECO:0000256" key="3">
    <source>
        <dbReference type="ARBA" id="ARBA00022833"/>
    </source>
</evidence>
<gene>
    <name evidence="15" type="ORF">Taro_005132</name>
</gene>
<organism evidence="15 16">
    <name type="scientific">Colocasia esculenta</name>
    <name type="common">Wild taro</name>
    <name type="synonym">Arum esculentum</name>
    <dbReference type="NCBI Taxonomy" id="4460"/>
    <lineage>
        <taxon>Eukaryota</taxon>
        <taxon>Viridiplantae</taxon>
        <taxon>Streptophyta</taxon>
        <taxon>Embryophyta</taxon>
        <taxon>Tracheophyta</taxon>
        <taxon>Spermatophyta</taxon>
        <taxon>Magnoliopsida</taxon>
        <taxon>Liliopsida</taxon>
        <taxon>Araceae</taxon>
        <taxon>Aroideae</taxon>
        <taxon>Colocasieae</taxon>
        <taxon>Colocasia</taxon>
    </lineage>
</organism>
<evidence type="ECO:0000256" key="1">
    <source>
        <dbReference type="ARBA" id="ARBA00022723"/>
    </source>
</evidence>
<dbReference type="AlphaFoldDB" id="A0A843TP53"/>
<dbReference type="SUPFAM" id="SSF46689">
    <property type="entry name" value="Homeodomain-like"/>
    <property type="match status" value="2"/>
</dbReference>
<evidence type="ECO:0000259" key="12">
    <source>
        <dbReference type="PROSITE" id="PS50135"/>
    </source>
</evidence>
<feature type="region of interest" description="Disordered" evidence="9">
    <location>
        <begin position="758"/>
        <end position="782"/>
    </location>
</feature>
<evidence type="ECO:0008006" key="17">
    <source>
        <dbReference type="Google" id="ProtNLM"/>
    </source>
</evidence>
<feature type="transmembrane region" description="Helical" evidence="10">
    <location>
        <begin position="562"/>
        <end position="584"/>
    </location>
</feature>
<keyword evidence="10" id="KW-1133">Transmembrane helix</keyword>
<dbReference type="PROSITE" id="PS50135">
    <property type="entry name" value="ZF_ZZ_2"/>
    <property type="match status" value="1"/>
</dbReference>
<dbReference type="InterPro" id="IPR000433">
    <property type="entry name" value="Znf_ZZ"/>
</dbReference>
<evidence type="ECO:0000313" key="16">
    <source>
        <dbReference type="Proteomes" id="UP000652761"/>
    </source>
</evidence>
<evidence type="ECO:0000259" key="13">
    <source>
        <dbReference type="PROSITE" id="PS50934"/>
    </source>
</evidence>
<feature type="domain" description="ZZ-type" evidence="12">
    <location>
        <begin position="371"/>
        <end position="425"/>
    </location>
</feature>
<dbReference type="OrthoDB" id="118550at2759"/>
<dbReference type="FunFam" id="1.10.10.10:FF:000020">
    <property type="entry name" value="SWI/SNF complex subunit SMARCC2 isoform c"/>
    <property type="match status" value="1"/>
</dbReference>
<feature type="region of interest" description="Disordered" evidence="9">
    <location>
        <begin position="824"/>
        <end position="845"/>
    </location>
</feature>
<dbReference type="PANTHER" id="PTHR12802">
    <property type="entry name" value="SWI/SNF COMPLEX-RELATED"/>
    <property type="match status" value="1"/>
</dbReference>
<dbReference type="PROSITE" id="PS51293">
    <property type="entry name" value="SANT"/>
    <property type="match status" value="1"/>
</dbReference>
<accession>A0A843TP53</accession>
<dbReference type="CDD" id="cd00167">
    <property type="entry name" value="SANT"/>
    <property type="match status" value="1"/>
</dbReference>
<feature type="domain" description="SANT" evidence="14">
    <location>
        <begin position="429"/>
        <end position="480"/>
    </location>
</feature>
<feature type="region of interest" description="Disordered" evidence="9">
    <location>
        <begin position="603"/>
        <end position="643"/>
    </location>
</feature>
<feature type="region of interest" description="Disordered" evidence="9">
    <location>
        <begin position="1"/>
        <end position="88"/>
    </location>
</feature>
<evidence type="ECO:0000259" key="11">
    <source>
        <dbReference type="PROSITE" id="PS50090"/>
    </source>
</evidence>
<dbReference type="InterPro" id="IPR032451">
    <property type="entry name" value="SMARCC_C"/>
</dbReference>
<keyword evidence="7" id="KW-0539">Nucleus</keyword>
<evidence type="ECO:0000256" key="5">
    <source>
        <dbReference type="ARBA" id="ARBA00023125"/>
    </source>
</evidence>
<name>A0A843TP53_COLES</name>
<dbReference type="GO" id="GO:0003677">
    <property type="term" value="F:DNA binding"/>
    <property type="evidence" value="ECO:0007669"/>
    <property type="project" value="UniProtKB-KW"/>
</dbReference>
<reference evidence="15" key="1">
    <citation type="submission" date="2017-07" db="EMBL/GenBank/DDBJ databases">
        <title>Taro Niue Genome Assembly and Annotation.</title>
        <authorList>
            <person name="Atibalentja N."/>
            <person name="Keating K."/>
            <person name="Fields C.J."/>
        </authorList>
    </citation>
    <scope>NUCLEOTIDE SEQUENCE</scope>
    <source>
        <strain evidence="15">Niue_2</strain>
        <tissue evidence="15">Leaf</tissue>
    </source>
</reference>
<keyword evidence="4" id="KW-0805">Transcription regulation</keyword>
<evidence type="ECO:0000256" key="10">
    <source>
        <dbReference type="SAM" id="Phobius"/>
    </source>
</evidence>
<dbReference type="InterPro" id="IPR036388">
    <property type="entry name" value="WH-like_DNA-bd_sf"/>
</dbReference>
<keyword evidence="6" id="KW-0804">Transcription</keyword>
<protein>
    <recommendedName>
        <fullName evidence="17">SWI/SNF complex subunit SWI3C</fullName>
    </recommendedName>
</protein>
<feature type="compositionally biased region" description="Basic and acidic residues" evidence="9">
    <location>
        <begin position="603"/>
        <end position="621"/>
    </location>
</feature>
<keyword evidence="1" id="KW-0479">Metal-binding</keyword>
<feature type="domain" description="SWIRM" evidence="13">
    <location>
        <begin position="201"/>
        <end position="301"/>
    </location>
</feature>
<dbReference type="PANTHER" id="PTHR12802:SF61">
    <property type="entry name" value="SWI_SNF COMPLEX SUBUNIT SWI3C"/>
    <property type="match status" value="1"/>
</dbReference>
<evidence type="ECO:0000256" key="7">
    <source>
        <dbReference type="ARBA" id="ARBA00023242"/>
    </source>
</evidence>
<keyword evidence="16" id="KW-1185">Reference proteome</keyword>
<dbReference type="SMART" id="SM00717">
    <property type="entry name" value="SANT"/>
    <property type="match status" value="1"/>
</dbReference>
<dbReference type="InterPro" id="IPR009057">
    <property type="entry name" value="Homeodomain-like_sf"/>
</dbReference>
<dbReference type="FunFam" id="1.10.10.60:FF:000014">
    <property type="entry name" value="SWI/SNF complex subunit SMARCC2 isoform C"/>
    <property type="match status" value="1"/>
</dbReference>
<comment type="caution">
    <text evidence="15">The sequence shown here is derived from an EMBL/GenBank/DDBJ whole genome shotgun (WGS) entry which is preliminary data.</text>
</comment>
<evidence type="ECO:0000256" key="8">
    <source>
        <dbReference type="PROSITE-ProRule" id="PRU00228"/>
    </source>
</evidence>
<feature type="compositionally biased region" description="Acidic residues" evidence="9">
    <location>
        <begin position="47"/>
        <end position="59"/>
    </location>
</feature>
<dbReference type="Proteomes" id="UP000652761">
    <property type="component" value="Unassembled WGS sequence"/>
</dbReference>
<evidence type="ECO:0000259" key="14">
    <source>
        <dbReference type="PROSITE" id="PS51293"/>
    </source>
</evidence>
<keyword evidence="3" id="KW-0862">Zinc</keyword>
<proteinExistence type="predicted"/>
<dbReference type="InterPro" id="IPR017884">
    <property type="entry name" value="SANT_dom"/>
</dbReference>
<evidence type="ECO:0000256" key="4">
    <source>
        <dbReference type="ARBA" id="ARBA00023015"/>
    </source>
</evidence>
<feature type="compositionally biased region" description="Low complexity" evidence="9">
    <location>
        <begin position="1"/>
        <end position="13"/>
    </location>
</feature>